<protein>
    <submittedName>
        <fullName evidence="2">Uncharacterized protein</fullName>
    </submittedName>
</protein>
<dbReference type="EMBL" id="JARBHB010000001">
    <property type="protein sequence ID" value="KAJ8897458.1"/>
    <property type="molecule type" value="Genomic_DNA"/>
</dbReference>
<sequence length="450" mass="49644">MWLNVGLETSPRIGRRAALLVTQHFTILGRNVGTFHFPCQEVPRTFGSHPLPRRQQGANRSVVTETPEERGKYRSMGEGGGRGLERVPNAGIYAVHGLLSLRRRRREEFTGDSRCEASERLPACRDLSIDSGVKEGNFGGWKGGEWFARENRLSEGRGFAFRCLRCGRFSGEFVDKSVSLELNNDKYNNNKGLLLVVKKDGSSVRESGNPEVEFCGSASGRSPSDVVRGVPSFCGCSFGRFGAAVAERLACSPPTKANRVQSHAGSPDFRMTMPLVGVFPRGSPISPAPSFRPAPYSPQPHSSVLKSSQLRAARISSLTHLPFFFVGARNLIYKFNFYSKAKLDCSPPTKANRDRSPAVSHPDIRKRESCRTMPLVGGFSPGSPFSPPLHPGAAPFSPHFTLIDSQDLVVKIRPNLSTQFQTQKYQALPRFIPRRLPQEKGGRGRGWMII</sequence>
<evidence type="ECO:0000313" key="2">
    <source>
        <dbReference type="EMBL" id="KAJ8897458.1"/>
    </source>
</evidence>
<name>A0ABQ9INI0_9NEOP</name>
<comment type="caution">
    <text evidence="2">The sequence shown here is derived from an EMBL/GenBank/DDBJ whole genome shotgun (WGS) entry which is preliminary data.</text>
</comment>
<proteinExistence type="predicted"/>
<accession>A0ABQ9INI0</accession>
<gene>
    <name evidence="2" type="ORF">PR048_002804</name>
</gene>
<organism evidence="2 3">
    <name type="scientific">Dryococelus australis</name>
    <dbReference type="NCBI Taxonomy" id="614101"/>
    <lineage>
        <taxon>Eukaryota</taxon>
        <taxon>Metazoa</taxon>
        <taxon>Ecdysozoa</taxon>
        <taxon>Arthropoda</taxon>
        <taxon>Hexapoda</taxon>
        <taxon>Insecta</taxon>
        <taxon>Pterygota</taxon>
        <taxon>Neoptera</taxon>
        <taxon>Polyneoptera</taxon>
        <taxon>Phasmatodea</taxon>
        <taxon>Verophasmatodea</taxon>
        <taxon>Anareolatae</taxon>
        <taxon>Phasmatidae</taxon>
        <taxon>Eurycanthinae</taxon>
        <taxon>Dryococelus</taxon>
    </lineage>
</organism>
<dbReference type="Proteomes" id="UP001159363">
    <property type="component" value="Chromosome 1"/>
</dbReference>
<evidence type="ECO:0000313" key="3">
    <source>
        <dbReference type="Proteomes" id="UP001159363"/>
    </source>
</evidence>
<keyword evidence="3" id="KW-1185">Reference proteome</keyword>
<feature type="region of interest" description="Disordered" evidence="1">
    <location>
        <begin position="46"/>
        <end position="81"/>
    </location>
</feature>
<reference evidence="2 3" key="1">
    <citation type="submission" date="2023-02" db="EMBL/GenBank/DDBJ databases">
        <title>LHISI_Scaffold_Assembly.</title>
        <authorList>
            <person name="Stuart O.P."/>
            <person name="Cleave R."/>
            <person name="Magrath M.J.L."/>
            <person name="Mikheyev A.S."/>
        </authorList>
    </citation>
    <scope>NUCLEOTIDE SEQUENCE [LARGE SCALE GENOMIC DNA]</scope>
    <source>
        <strain evidence="2">Daus_M_001</strain>
        <tissue evidence="2">Leg muscle</tissue>
    </source>
</reference>
<evidence type="ECO:0000256" key="1">
    <source>
        <dbReference type="SAM" id="MobiDB-lite"/>
    </source>
</evidence>